<reference evidence="1" key="1">
    <citation type="submission" date="2023-03" db="EMBL/GenBank/DDBJ databases">
        <title>Massive genome expansion in bonnet fungi (Mycena s.s.) driven by repeated elements and novel gene families across ecological guilds.</title>
        <authorList>
            <consortium name="Lawrence Berkeley National Laboratory"/>
            <person name="Harder C.B."/>
            <person name="Miyauchi S."/>
            <person name="Viragh M."/>
            <person name="Kuo A."/>
            <person name="Thoen E."/>
            <person name="Andreopoulos B."/>
            <person name="Lu D."/>
            <person name="Skrede I."/>
            <person name="Drula E."/>
            <person name="Henrissat B."/>
            <person name="Morin E."/>
            <person name="Kohler A."/>
            <person name="Barry K."/>
            <person name="LaButti K."/>
            <person name="Morin E."/>
            <person name="Salamov A."/>
            <person name="Lipzen A."/>
            <person name="Mereny Z."/>
            <person name="Hegedus B."/>
            <person name="Baldrian P."/>
            <person name="Stursova M."/>
            <person name="Weitz H."/>
            <person name="Taylor A."/>
            <person name="Grigoriev I.V."/>
            <person name="Nagy L.G."/>
            <person name="Martin F."/>
            <person name="Kauserud H."/>
        </authorList>
    </citation>
    <scope>NUCLEOTIDE SEQUENCE</scope>
    <source>
        <strain evidence="1">CBHHK002</strain>
    </source>
</reference>
<keyword evidence="2" id="KW-1185">Reference proteome</keyword>
<dbReference type="Proteomes" id="UP001218218">
    <property type="component" value="Unassembled WGS sequence"/>
</dbReference>
<dbReference type="EMBL" id="JARIHO010000055">
    <property type="protein sequence ID" value="KAJ7318994.1"/>
    <property type="molecule type" value="Genomic_DNA"/>
</dbReference>
<evidence type="ECO:0000313" key="1">
    <source>
        <dbReference type="EMBL" id="KAJ7318994.1"/>
    </source>
</evidence>
<dbReference type="AlphaFoldDB" id="A0AAD6ZEP5"/>
<sequence length="140" mass="15618">MLSAPAPLPFWDEHRFLQPSADSTSNFGNELKPKPQAIRLFSRSRLPLLTNHASMNINARRVYGTYKDNSRAQGSQLRAVAQYTGTFSRNIQAATPVYLLRTLGPTALEYRQSSHSVSDANELPGYIGHIRDCVANIFLP</sequence>
<name>A0AAD6ZEP5_9AGAR</name>
<accession>A0AAD6ZEP5</accession>
<organism evidence="1 2">
    <name type="scientific">Mycena albidolilacea</name>
    <dbReference type="NCBI Taxonomy" id="1033008"/>
    <lineage>
        <taxon>Eukaryota</taxon>
        <taxon>Fungi</taxon>
        <taxon>Dikarya</taxon>
        <taxon>Basidiomycota</taxon>
        <taxon>Agaricomycotina</taxon>
        <taxon>Agaricomycetes</taxon>
        <taxon>Agaricomycetidae</taxon>
        <taxon>Agaricales</taxon>
        <taxon>Marasmiineae</taxon>
        <taxon>Mycenaceae</taxon>
        <taxon>Mycena</taxon>
    </lineage>
</organism>
<gene>
    <name evidence="1" type="ORF">DFH08DRAFT_970889</name>
</gene>
<protein>
    <submittedName>
        <fullName evidence="1">Uncharacterized protein</fullName>
    </submittedName>
</protein>
<proteinExistence type="predicted"/>
<comment type="caution">
    <text evidence="1">The sequence shown here is derived from an EMBL/GenBank/DDBJ whole genome shotgun (WGS) entry which is preliminary data.</text>
</comment>
<evidence type="ECO:0000313" key="2">
    <source>
        <dbReference type="Proteomes" id="UP001218218"/>
    </source>
</evidence>